<dbReference type="Gene3D" id="3.90.190.10">
    <property type="entry name" value="Protein tyrosine phosphatase superfamily"/>
    <property type="match status" value="1"/>
</dbReference>
<dbReference type="OrthoDB" id="251220at2"/>
<reference evidence="3" key="1">
    <citation type="submission" date="2017-06" db="EMBL/GenBank/DDBJ databases">
        <title>Genome analysis of Fimbriiglobus ruber SP5, the first member of the order Planctomycetales with confirmed chitinolytic capability.</title>
        <authorList>
            <person name="Ravin N.V."/>
            <person name="Rakitin A.L."/>
            <person name="Ivanova A.A."/>
            <person name="Beletsky A.V."/>
            <person name="Kulichevskaya I.S."/>
            <person name="Mardanov A.V."/>
            <person name="Dedysh S.N."/>
        </authorList>
    </citation>
    <scope>NUCLEOTIDE SEQUENCE [LARGE SCALE GENOMIC DNA]</scope>
    <source>
        <strain evidence="3">SP5</strain>
    </source>
</reference>
<dbReference type="RefSeq" id="WP_161967396.1">
    <property type="nucleotide sequence ID" value="NZ_NIDE01000004.1"/>
</dbReference>
<name>A0A225DYB4_9BACT</name>
<proteinExistence type="predicted"/>
<dbReference type="AlphaFoldDB" id="A0A225DYB4"/>
<feature type="signal peptide" evidence="1">
    <location>
        <begin position="1"/>
        <end position="22"/>
    </location>
</feature>
<keyword evidence="1" id="KW-0732">Signal</keyword>
<evidence type="ECO:0008006" key="4">
    <source>
        <dbReference type="Google" id="ProtNLM"/>
    </source>
</evidence>
<evidence type="ECO:0000313" key="2">
    <source>
        <dbReference type="EMBL" id="OWK43528.1"/>
    </source>
</evidence>
<protein>
    <recommendedName>
        <fullName evidence="4">Tyrosine specific protein phosphatases domain-containing protein</fullName>
    </recommendedName>
</protein>
<dbReference type="Proteomes" id="UP000214646">
    <property type="component" value="Unassembled WGS sequence"/>
</dbReference>
<evidence type="ECO:0000313" key="3">
    <source>
        <dbReference type="Proteomes" id="UP000214646"/>
    </source>
</evidence>
<dbReference type="EMBL" id="NIDE01000004">
    <property type="protein sequence ID" value="OWK43528.1"/>
    <property type="molecule type" value="Genomic_DNA"/>
</dbReference>
<gene>
    <name evidence="2" type="ORF">FRUB_03127</name>
</gene>
<organism evidence="2 3">
    <name type="scientific">Fimbriiglobus ruber</name>
    <dbReference type="NCBI Taxonomy" id="1908690"/>
    <lineage>
        <taxon>Bacteria</taxon>
        <taxon>Pseudomonadati</taxon>
        <taxon>Planctomycetota</taxon>
        <taxon>Planctomycetia</taxon>
        <taxon>Gemmatales</taxon>
        <taxon>Gemmataceae</taxon>
        <taxon>Fimbriiglobus</taxon>
    </lineage>
</organism>
<keyword evidence="3" id="KW-1185">Reference proteome</keyword>
<comment type="caution">
    <text evidence="2">The sequence shown here is derived from an EMBL/GenBank/DDBJ whole genome shotgun (WGS) entry which is preliminary data.</text>
</comment>
<evidence type="ECO:0000256" key="1">
    <source>
        <dbReference type="SAM" id="SignalP"/>
    </source>
</evidence>
<feature type="chain" id="PRO_5013030819" description="Tyrosine specific protein phosphatases domain-containing protein" evidence="1">
    <location>
        <begin position="23"/>
        <end position="329"/>
    </location>
</feature>
<accession>A0A225DYB4</accession>
<sequence>MAGLPAWVVASTGGLFSALATAGLIHTYQDSYLFDPDPVPVVSAQEPVPVPEAAAVNAAPLHNVFRLADNLYSGSGPEGEAAFAALERLGIKTVLSVDGAQPDETGARRHGMRYVHIPVRYDGIPREKAWQLARAVRELPGPVYVHCHDGQHRGPAAAAAIQLCLSPDYTPEAAATWLKRAGTDPNYRNLISLPHKLARPSEGDLSRVSGDFPSAVPAAELTQVMLDVDARWEKVKGAAAAGWATPVAAPEANPVDDLIYLRELYREAGSRPSISKKGEELVHLFHEAEVATAELEAALRASPAEPEKVQAALNRSQAACVTCHIKLRD</sequence>
<dbReference type="SUPFAM" id="SSF52799">
    <property type="entry name" value="(Phosphotyrosine protein) phosphatases II"/>
    <property type="match status" value="1"/>
</dbReference>
<dbReference type="InterPro" id="IPR029021">
    <property type="entry name" value="Prot-tyrosine_phosphatase-like"/>
</dbReference>